<reference evidence="1" key="1">
    <citation type="submission" date="2018-12" db="EMBL/GenBank/DDBJ databases">
        <authorList>
            <person name="Will S."/>
            <person name="Neumann-Schaal M."/>
            <person name="Henke P."/>
        </authorList>
    </citation>
    <scope>NUCLEOTIDE SEQUENCE</scope>
    <source>
        <strain evidence="1">PCC 7102</strain>
    </source>
</reference>
<comment type="caution">
    <text evidence="1">The sequence shown here is derived from an EMBL/GenBank/DDBJ whole genome shotgun (WGS) entry which is preliminary data.</text>
</comment>
<name>A0A3S1C6C6_9CYAN</name>
<evidence type="ECO:0008006" key="3">
    <source>
        <dbReference type="Google" id="ProtNLM"/>
    </source>
</evidence>
<dbReference type="AlphaFoldDB" id="A0A3S1C6C6"/>
<proteinExistence type="predicted"/>
<keyword evidence="2" id="KW-1185">Reference proteome</keyword>
<accession>A0A3S1C6C6</accession>
<dbReference type="EMBL" id="RSCL01000021">
    <property type="protein sequence ID" value="RUT01062.1"/>
    <property type="molecule type" value="Genomic_DNA"/>
</dbReference>
<protein>
    <recommendedName>
        <fullName evidence="3">Transposase</fullName>
    </recommendedName>
</protein>
<dbReference type="RefSeq" id="WP_127085191.1">
    <property type="nucleotide sequence ID" value="NZ_RSCL01000021.1"/>
</dbReference>
<organism evidence="1 2">
    <name type="scientific">Dulcicalothrix desertica PCC 7102</name>
    <dbReference type="NCBI Taxonomy" id="232991"/>
    <lineage>
        <taxon>Bacteria</taxon>
        <taxon>Bacillati</taxon>
        <taxon>Cyanobacteriota</taxon>
        <taxon>Cyanophyceae</taxon>
        <taxon>Nostocales</taxon>
        <taxon>Calotrichaceae</taxon>
        <taxon>Dulcicalothrix</taxon>
    </lineage>
</organism>
<sequence length="497" mass="56165">MALKKEKGHFQVNESILAALNIKHPEYINTTQALFNDVVMFYVTVMANEVSLLISTSSKDLYVVYESLTIKTAYRTEVKFPLLFKDVPCDFRRAAIKKAAGIVKSWNTNKIRWDLKIKKALNSKSLKTQSRLKKKAGKPPILPTSTNFPAQLYSGMFKDDTLETVVIKLWTGNAWVWLKVDYFCRELPQGYTKGSMSVMMCDQQAVLIWTIQKNTPSKGKLDDQIKALGKIRILSIDLNLDDPIVVGKVLEGYEDTGVVVELANLRLKGNNRLSHLRKRYLGKIAKAKALTNTHTELGFLPPKNMCANLWKRIKQLEKEIIETISNSIVEFAQQYNVSVIVFENLKTLKPQKGKYSKRSNIKRSNWVAKKIQKRTTKKALNRFSIYTVKVNPAYTSITDAYNGGKCLRGSQVGALNLYLWTKNGLGKLVLTPENKIYDSGENAARNIGLKYLVRKFQKPVTLKHPGLSTGCVAWQMTPVDKGTVVIPSWFACTAITK</sequence>
<evidence type="ECO:0000313" key="1">
    <source>
        <dbReference type="EMBL" id="RUT01062.1"/>
    </source>
</evidence>
<dbReference type="OrthoDB" id="516981at2"/>
<evidence type="ECO:0000313" key="2">
    <source>
        <dbReference type="Proteomes" id="UP000271624"/>
    </source>
</evidence>
<reference evidence="1" key="2">
    <citation type="journal article" date="2019" name="Genome Biol. Evol.">
        <title>Day and night: Metabolic profiles and evolutionary relationships of six axenic non-marine cyanobacteria.</title>
        <authorList>
            <person name="Will S.E."/>
            <person name="Henke P."/>
            <person name="Boedeker C."/>
            <person name="Huang S."/>
            <person name="Brinkmann H."/>
            <person name="Rohde M."/>
            <person name="Jarek M."/>
            <person name="Friedl T."/>
            <person name="Seufert S."/>
            <person name="Schumacher M."/>
            <person name="Overmann J."/>
            <person name="Neumann-Schaal M."/>
            <person name="Petersen J."/>
        </authorList>
    </citation>
    <scope>NUCLEOTIDE SEQUENCE [LARGE SCALE GENOMIC DNA]</scope>
    <source>
        <strain evidence="1">PCC 7102</strain>
    </source>
</reference>
<dbReference type="Proteomes" id="UP000271624">
    <property type="component" value="Unassembled WGS sequence"/>
</dbReference>
<gene>
    <name evidence="1" type="ORF">DSM106972_070680</name>
</gene>